<keyword evidence="2" id="KW-0472">Membrane</keyword>
<dbReference type="InterPro" id="IPR012347">
    <property type="entry name" value="Ferritin-like"/>
</dbReference>
<keyword evidence="5" id="KW-1185">Reference proteome</keyword>
<reference evidence="5" key="1">
    <citation type="submission" date="2017-04" db="EMBL/GenBank/DDBJ databases">
        <authorList>
            <person name="Varghese N."/>
            <person name="Submissions S."/>
        </authorList>
    </citation>
    <scope>NUCLEOTIDE SEQUENCE [LARGE SCALE GENOMIC DNA]</scope>
    <source>
        <strain evidence="5">VKM Ac-2510</strain>
    </source>
</reference>
<name>A0A1X7L739_9MICO</name>
<evidence type="ECO:0000259" key="3">
    <source>
        <dbReference type="Pfam" id="PF03713"/>
    </source>
</evidence>
<dbReference type="PANTHER" id="PTHR36933">
    <property type="entry name" value="SLL0788 PROTEIN"/>
    <property type="match status" value="1"/>
</dbReference>
<dbReference type="STRING" id="150121.SAMN06296010_3428"/>
<accession>A0A1X7L739</accession>
<evidence type="ECO:0000256" key="2">
    <source>
        <dbReference type="SAM" id="Phobius"/>
    </source>
</evidence>
<dbReference type="PANTHER" id="PTHR36933:SF1">
    <property type="entry name" value="SLL0788 PROTEIN"/>
    <property type="match status" value="1"/>
</dbReference>
<feature type="region of interest" description="Disordered" evidence="1">
    <location>
        <begin position="123"/>
        <end position="152"/>
    </location>
</feature>
<feature type="transmembrane region" description="Helical" evidence="2">
    <location>
        <begin position="15"/>
        <end position="38"/>
    </location>
</feature>
<dbReference type="RefSeq" id="WP_244894819.1">
    <property type="nucleotide sequence ID" value="NZ_FXAY01000008.1"/>
</dbReference>
<protein>
    <submittedName>
        <fullName evidence="4">Uncharacterized conserved protein, DUF305 family</fullName>
    </submittedName>
</protein>
<dbReference type="AlphaFoldDB" id="A0A1X7L739"/>
<dbReference type="Gene3D" id="1.20.1260.10">
    <property type="match status" value="1"/>
</dbReference>
<dbReference type="EMBL" id="FXAY01000008">
    <property type="protein sequence ID" value="SMG49671.1"/>
    <property type="molecule type" value="Genomic_DNA"/>
</dbReference>
<proteinExistence type="predicted"/>
<organism evidence="4 5">
    <name type="scientific">Agreia pratensis</name>
    <dbReference type="NCBI Taxonomy" id="150121"/>
    <lineage>
        <taxon>Bacteria</taxon>
        <taxon>Bacillati</taxon>
        <taxon>Actinomycetota</taxon>
        <taxon>Actinomycetes</taxon>
        <taxon>Micrococcales</taxon>
        <taxon>Microbacteriaceae</taxon>
        <taxon>Agreia</taxon>
    </lineage>
</organism>
<sequence length="228" mass="23979">MTGVEPAQAGSRWRLVTAGVIAAALVLTVGLAGGWMLAARGADPTSTSAEAGFARDMQTHHDQAVEMALIVRDRTDDPDIRSLAYDIATSQAQQSGQMYAWLNDWGVPQARPGTVMEWMSTPTLGGDADGGHDHGAGTTTSSSPALAGAMPGMASEADLERLRNASGSDAETQFLTLMIAHHKGGVDMAEAILDRSTHPLVTTLARAIVFAQSGEIEYMESLLAQRAM</sequence>
<evidence type="ECO:0000313" key="4">
    <source>
        <dbReference type="EMBL" id="SMG49671.1"/>
    </source>
</evidence>
<dbReference type="Proteomes" id="UP000193244">
    <property type="component" value="Unassembled WGS sequence"/>
</dbReference>
<dbReference type="InterPro" id="IPR005183">
    <property type="entry name" value="DUF305_CopM-like"/>
</dbReference>
<feature type="domain" description="DUF305" evidence="3">
    <location>
        <begin position="50"/>
        <end position="223"/>
    </location>
</feature>
<evidence type="ECO:0000256" key="1">
    <source>
        <dbReference type="SAM" id="MobiDB-lite"/>
    </source>
</evidence>
<gene>
    <name evidence="4" type="ORF">SAMN06296010_3428</name>
</gene>
<evidence type="ECO:0000313" key="5">
    <source>
        <dbReference type="Proteomes" id="UP000193244"/>
    </source>
</evidence>
<keyword evidence="2" id="KW-1133">Transmembrane helix</keyword>
<dbReference type="Pfam" id="PF03713">
    <property type="entry name" value="DUF305"/>
    <property type="match status" value="1"/>
</dbReference>
<keyword evidence="2" id="KW-0812">Transmembrane</keyword>